<dbReference type="EMBL" id="WFLN01000004">
    <property type="protein sequence ID" value="KAB8033353.1"/>
    <property type="molecule type" value="Genomic_DNA"/>
</dbReference>
<keyword evidence="4 14" id="KW-0963">Cytoplasm</keyword>
<feature type="binding site" evidence="14">
    <location>
        <begin position="219"/>
        <end position="221"/>
    </location>
    <ligand>
        <name>S-adenosyl-L-methionine</name>
        <dbReference type="ChEBI" id="CHEBI:59789"/>
    </ligand>
</feature>
<evidence type="ECO:0000256" key="11">
    <source>
        <dbReference type="ARBA" id="ARBA00023004"/>
    </source>
</evidence>
<dbReference type="InterPro" id="IPR013785">
    <property type="entry name" value="Aldolase_TIM"/>
</dbReference>
<dbReference type="PROSITE" id="PS51918">
    <property type="entry name" value="RADICAL_SAM"/>
    <property type="match status" value="1"/>
</dbReference>
<feature type="binding site" evidence="14">
    <location>
        <position position="112"/>
    </location>
    <ligand>
        <name>[4Fe-4S] cluster</name>
        <dbReference type="ChEBI" id="CHEBI:49883"/>
        <note>4Fe-4S-S-AdoMet</note>
    </ligand>
</feature>
<keyword evidence="13 14" id="KW-1015">Disulfide bond</keyword>
<dbReference type="SFLD" id="SFLDF00275">
    <property type="entry name" value="adenosine_C2_methyltransferase"/>
    <property type="match status" value="1"/>
</dbReference>
<dbReference type="GO" id="GO:0000049">
    <property type="term" value="F:tRNA binding"/>
    <property type="evidence" value="ECO:0007669"/>
    <property type="project" value="UniProtKB-UniRule"/>
</dbReference>
<feature type="binding site" evidence="14">
    <location>
        <position position="197"/>
    </location>
    <ligand>
        <name>S-adenosyl-L-methionine</name>
        <dbReference type="ChEBI" id="CHEBI:59789"/>
    </ligand>
</feature>
<dbReference type="AlphaFoldDB" id="A0A833N2X4"/>
<comment type="cofactor">
    <cofactor evidence="14">
        <name>[4Fe-4S] cluster</name>
        <dbReference type="ChEBI" id="CHEBI:49883"/>
    </cofactor>
    <text evidence="14">Binds 1 [4Fe-4S] cluster. The cluster is coordinated with 3 cysteines and an exchangeable S-adenosyl-L-methionine.</text>
</comment>
<dbReference type="Pfam" id="PF21016">
    <property type="entry name" value="RlmN_N"/>
    <property type="match status" value="1"/>
</dbReference>
<proteinExistence type="inferred from homology"/>
<dbReference type="RefSeq" id="WP_152211439.1">
    <property type="nucleotide sequence ID" value="NZ_WFLN01000004.1"/>
</dbReference>
<dbReference type="InterPro" id="IPR027492">
    <property type="entry name" value="RNA_MTrfase_RlmN"/>
</dbReference>
<name>A0A833N2X4_9BACT</name>
<evidence type="ECO:0000256" key="4">
    <source>
        <dbReference type="ARBA" id="ARBA00022490"/>
    </source>
</evidence>
<evidence type="ECO:0000256" key="7">
    <source>
        <dbReference type="ARBA" id="ARBA00022679"/>
    </source>
</evidence>
<dbReference type="GO" id="GO:0005737">
    <property type="term" value="C:cytoplasm"/>
    <property type="evidence" value="ECO:0007669"/>
    <property type="project" value="UniProtKB-SubCell"/>
</dbReference>
<dbReference type="InterPro" id="IPR007197">
    <property type="entry name" value="rSAM"/>
</dbReference>
<keyword evidence="6 14" id="KW-0489">Methyltransferase</keyword>
<evidence type="ECO:0000256" key="13">
    <source>
        <dbReference type="ARBA" id="ARBA00023157"/>
    </source>
</evidence>
<evidence type="ECO:0000256" key="12">
    <source>
        <dbReference type="ARBA" id="ARBA00023014"/>
    </source>
</evidence>
<dbReference type="Gene3D" id="1.10.150.530">
    <property type="match status" value="1"/>
</dbReference>
<dbReference type="GO" id="GO:0002935">
    <property type="term" value="F:tRNA (adenine(37)-C2)-methyltransferase activity"/>
    <property type="evidence" value="ECO:0007669"/>
    <property type="project" value="UniProtKB-UniRule"/>
</dbReference>
<feature type="active site" description="Proton acceptor" evidence="14">
    <location>
        <position position="92"/>
    </location>
</feature>
<dbReference type="GO" id="GO:0019843">
    <property type="term" value="F:rRNA binding"/>
    <property type="evidence" value="ECO:0007669"/>
    <property type="project" value="UniProtKB-UniRule"/>
</dbReference>
<evidence type="ECO:0000256" key="10">
    <source>
        <dbReference type="ARBA" id="ARBA00022723"/>
    </source>
</evidence>
<comment type="caution">
    <text evidence="16">The sequence shown here is derived from an EMBL/GenBank/DDBJ whole genome shotgun (WGS) entry which is preliminary data.</text>
</comment>
<dbReference type="EC" id="2.1.1.192" evidence="14"/>
<dbReference type="GO" id="GO:0030488">
    <property type="term" value="P:tRNA methylation"/>
    <property type="evidence" value="ECO:0007669"/>
    <property type="project" value="UniProtKB-UniRule"/>
</dbReference>
<dbReference type="GO" id="GO:0070475">
    <property type="term" value="P:rRNA base methylation"/>
    <property type="evidence" value="ECO:0007669"/>
    <property type="project" value="UniProtKB-UniRule"/>
</dbReference>
<evidence type="ECO:0000256" key="2">
    <source>
        <dbReference type="ARBA" id="ARBA00007544"/>
    </source>
</evidence>
<dbReference type="Gene3D" id="3.20.20.70">
    <property type="entry name" value="Aldolase class I"/>
    <property type="match status" value="1"/>
</dbReference>
<dbReference type="SFLD" id="SFLDG01062">
    <property type="entry name" value="methyltransferase_(Class_A)"/>
    <property type="match status" value="1"/>
</dbReference>
<evidence type="ECO:0000256" key="3">
    <source>
        <dbReference type="ARBA" id="ARBA00022485"/>
    </source>
</evidence>
<comment type="subcellular location">
    <subcellularLocation>
        <location evidence="1 14">Cytoplasm</location>
    </subcellularLocation>
</comment>
<keyword evidence="5 14" id="KW-0698">rRNA processing</keyword>
<evidence type="ECO:0000313" key="17">
    <source>
        <dbReference type="Proteomes" id="UP000442694"/>
    </source>
</evidence>
<reference evidence="16 17" key="1">
    <citation type="submission" date="2019-10" db="EMBL/GenBank/DDBJ databases">
        <title>New genus of Silvanigrellaceae.</title>
        <authorList>
            <person name="Pitt A."/>
            <person name="Hahn M.W."/>
        </authorList>
    </citation>
    <scope>NUCLEOTIDE SEQUENCE [LARGE SCALE GENOMIC DNA]</scope>
    <source>
        <strain evidence="16 17">33A1-SZDP</strain>
    </source>
</reference>
<keyword evidence="11 14" id="KW-0408">Iron</keyword>
<feature type="active site" description="S-methylcysteine intermediate" evidence="14">
    <location>
        <position position="339"/>
    </location>
</feature>
<feature type="binding site" evidence="14">
    <location>
        <position position="119"/>
    </location>
    <ligand>
        <name>[4Fe-4S] cluster</name>
        <dbReference type="ChEBI" id="CHEBI:49883"/>
        <note>4Fe-4S-S-AdoMet</note>
    </ligand>
</feature>
<keyword evidence="12 14" id="KW-0411">Iron-sulfur</keyword>
<dbReference type="Proteomes" id="UP000442694">
    <property type="component" value="Unassembled WGS sequence"/>
</dbReference>
<dbReference type="Pfam" id="PF04055">
    <property type="entry name" value="Radical_SAM"/>
    <property type="match status" value="1"/>
</dbReference>
<organism evidence="16 17">
    <name type="scientific">Fluviispira multicolorata</name>
    <dbReference type="NCBI Taxonomy" id="2654512"/>
    <lineage>
        <taxon>Bacteria</taxon>
        <taxon>Pseudomonadati</taxon>
        <taxon>Bdellovibrionota</taxon>
        <taxon>Oligoflexia</taxon>
        <taxon>Silvanigrellales</taxon>
        <taxon>Silvanigrellaceae</taxon>
        <taxon>Fluviispira</taxon>
    </lineage>
</organism>
<evidence type="ECO:0000259" key="15">
    <source>
        <dbReference type="PROSITE" id="PS51918"/>
    </source>
</evidence>
<evidence type="ECO:0000256" key="6">
    <source>
        <dbReference type="ARBA" id="ARBA00022603"/>
    </source>
</evidence>
<feature type="binding site" evidence="14">
    <location>
        <position position="295"/>
    </location>
    <ligand>
        <name>S-adenosyl-L-methionine</name>
        <dbReference type="ChEBI" id="CHEBI:59789"/>
    </ligand>
</feature>
<dbReference type="InterPro" id="IPR040072">
    <property type="entry name" value="Methyltransferase_A"/>
</dbReference>
<dbReference type="GO" id="GO:0051539">
    <property type="term" value="F:4 iron, 4 sulfur cluster binding"/>
    <property type="evidence" value="ECO:0007669"/>
    <property type="project" value="UniProtKB-UniRule"/>
</dbReference>
<dbReference type="InterPro" id="IPR048641">
    <property type="entry name" value="RlmN_N"/>
</dbReference>
<comment type="catalytic activity">
    <reaction evidence="14">
        <text>adenosine(37) in tRNA + 2 reduced [2Fe-2S]-[ferredoxin] + 2 S-adenosyl-L-methionine = 2-methyladenosine(37) in tRNA + 5'-deoxyadenosine + L-methionine + 2 oxidized [2Fe-2S]-[ferredoxin] + S-adenosyl-L-homocysteine</text>
        <dbReference type="Rhea" id="RHEA:43332"/>
        <dbReference type="Rhea" id="RHEA-COMP:10000"/>
        <dbReference type="Rhea" id="RHEA-COMP:10001"/>
        <dbReference type="Rhea" id="RHEA-COMP:10162"/>
        <dbReference type="Rhea" id="RHEA-COMP:10485"/>
        <dbReference type="ChEBI" id="CHEBI:17319"/>
        <dbReference type="ChEBI" id="CHEBI:33737"/>
        <dbReference type="ChEBI" id="CHEBI:33738"/>
        <dbReference type="ChEBI" id="CHEBI:57844"/>
        <dbReference type="ChEBI" id="CHEBI:57856"/>
        <dbReference type="ChEBI" id="CHEBI:59789"/>
        <dbReference type="ChEBI" id="CHEBI:74411"/>
        <dbReference type="ChEBI" id="CHEBI:74497"/>
        <dbReference type="EC" id="2.1.1.192"/>
    </reaction>
</comment>
<dbReference type="PANTHER" id="PTHR30544">
    <property type="entry name" value="23S RRNA METHYLTRANSFERASE"/>
    <property type="match status" value="1"/>
</dbReference>
<comment type="similarity">
    <text evidence="2 14">Belongs to the radical SAM superfamily. RlmN family.</text>
</comment>
<feature type="binding site" evidence="14">
    <location>
        <begin position="165"/>
        <end position="166"/>
    </location>
    <ligand>
        <name>S-adenosyl-L-methionine</name>
        <dbReference type="ChEBI" id="CHEBI:59789"/>
    </ligand>
</feature>
<dbReference type="CDD" id="cd01335">
    <property type="entry name" value="Radical_SAM"/>
    <property type="match status" value="1"/>
</dbReference>
<evidence type="ECO:0000256" key="8">
    <source>
        <dbReference type="ARBA" id="ARBA00022691"/>
    </source>
</evidence>
<evidence type="ECO:0000256" key="1">
    <source>
        <dbReference type="ARBA" id="ARBA00004496"/>
    </source>
</evidence>
<dbReference type="PANTHER" id="PTHR30544:SF5">
    <property type="entry name" value="RADICAL SAM CORE DOMAIN-CONTAINING PROTEIN"/>
    <property type="match status" value="1"/>
</dbReference>
<comment type="catalytic activity">
    <reaction evidence="14">
        <text>adenosine(2503) in 23S rRNA + 2 reduced [2Fe-2S]-[ferredoxin] + 2 S-adenosyl-L-methionine = 2-methyladenosine(2503) in 23S rRNA + 5'-deoxyadenosine + L-methionine + 2 oxidized [2Fe-2S]-[ferredoxin] + S-adenosyl-L-homocysteine</text>
        <dbReference type="Rhea" id="RHEA:42916"/>
        <dbReference type="Rhea" id="RHEA-COMP:10000"/>
        <dbReference type="Rhea" id="RHEA-COMP:10001"/>
        <dbReference type="Rhea" id="RHEA-COMP:10152"/>
        <dbReference type="Rhea" id="RHEA-COMP:10282"/>
        <dbReference type="ChEBI" id="CHEBI:17319"/>
        <dbReference type="ChEBI" id="CHEBI:33737"/>
        <dbReference type="ChEBI" id="CHEBI:33738"/>
        <dbReference type="ChEBI" id="CHEBI:57844"/>
        <dbReference type="ChEBI" id="CHEBI:57856"/>
        <dbReference type="ChEBI" id="CHEBI:59789"/>
        <dbReference type="ChEBI" id="CHEBI:74411"/>
        <dbReference type="ChEBI" id="CHEBI:74497"/>
        <dbReference type="EC" id="2.1.1.192"/>
    </reaction>
</comment>
<keyword evidence="10 14" id="KW-0479">Metal-binding</keyword>
<dbReference type="HAMAP" id="MF_01849">
    <property type="entry name" value="RNA_methyltr_RlmN"/>
    <property type="match status" value="1"/>
</dbReference>
<dbReference type="GO" id="GO:0070040">
    <property type="term" value="F:rRNA (adenine(2503)-C2-)-methyltransferase activity"/>
    <property type="evidence" value="ECO:0007669"/>
    <property type="project" value="UniProtKB-UniRule"/>
</dbReference>
<keyword evidence="7 14" id="KW-0808">Transferase</keyword>
<dbReference type="InterPro" id="IPR004383">
    <property type="entry name" value="rRNA_lsu_MTrfase_RlmN/Cfr"/>
</dbReference>
<dbReference type="SFLD" id="SFLDS00029">
    <property type="entry name" value="Radical_SAM"/>
    <property type="match status" value="1"/>
</dbReference>
<dbReference type="PIRSF" id="PIRSF006004">
    <property type="entry name" value="CHP00048"/>
    <property type="match status" value="1"/>
</dbReference>
<feature type="binding site" evidence="14">
    <location>
        <position position="116"/>
    </location>
    <ligand>
        <name>[4Fe-4S] cluster</name>
        <dbReference type="ChEBI" id="CHEBI:49883"/>
        <note>4Fe-4S-S-AdoMet</note>
    </ligand>
</feature>
<evidence type="ECO:0000256" key="5">
    <source>
        <dbReference type="ARBA" id="ARBA00022552"/>
    </source>
</evidence>
<dbReference type="NCBIfam" id="TIGR00048">
    <property type="entry name" value="rRNA_mod_RlmN"/>
    <property type="match status" value="1"/>
</dbReference>
<evidence type="ECO:0000256" key="9">
    <source>
        <dbReference type="ARBA" id="ARBA00022694"/>
    </source>
</evidence>
<dbReference type="InterPro" id="IPR058240">
    <property type="entry name" value="rSAM_sf"/>
</dbReference>
<protein>
    <recommendedName>
        <fullName evidence="14">Probable dual-specificity RNA methyltransferase RlmN</fullName>
        <ecNumber evidence="14">2.1.1.192</ecNumber>
    </recommendedName>
    <alternativeName>
        <fullName evidence="14">23S rRNA (adenine(2503)-C(2))-methyltransferase</fullName>
    </alternativeName>
    <alternativeName>
        <fullName evidence="14">23S rRNA m2A2503 methyltransferase</fullName>
    </alternativeName>
    <alternativeName>
        <fullName evidence="14">Ribosomal RNA large subunit methyltransferase N</fullName>
    </alternativeName>
    <alternativeName>
        <fullName evidence="14">tRNA (adenine(37)-C(2))-methyltransferase</fullName>
    </alternativeName>
    <alternativeName>
        <fullName evidence="14">tRNA m2A37 methyltransferase</fullName>
    </alternativeName>
</protein>
<dbReference type="FunFam" id="3.20.20.70:FF:000014">
    <property type="entry name" value="Probable dual-specificity RNA methyltransferase RlmN"/>
    <property type="match status" value="1"/>
</dbReference>
<dbReference type="GO" id="GO:0046872">
    <property type="term" value="F:metal ion binding"/>
    <property type="evidence" value="ECO:0007669"/>
    <property type="project" value="UniProtKB-KW"/>
</dbReference>
<comment type="caution">
    <text evidence="14">Lacks conserved residue(s) required for the propagation of feature annotation.</text>
</comment>
<comment type="function">
    <text evidence="14">Specifically methylates position 2 of adenine 2503 in 23S rRNA and position 2 of adenine 37 in tRNAs.</text>
</comment>
<keyword evidence="9 14" id="KW-0819">tRNA processing</keyword>
<gene>
    <name evidence="14 16" type="primary">rlmN</name>
    <name evidence="16" type="ORF">GCL57_01240</name>
</gene>
<accession>A0A833N2X4</accession>
<feature type="domain" description="Radical SAM core" evidence="15">
    <location>
        <begin position="98"/>
        <end position="334"/>
    </location>
</feature>
<evidence type="ECO:0000313" key="16">
    <source>
        <dbReference type="EMBL" id="KAB8033353.1"/>
    </source>
</evidence>
<keyword evidence="17" id="KW-1185">Reference proteome</keyword>
<comment type="miscellaneous">
    <text evidence="14">Reaction proceeds by a ping-pong mechanism involving intermediate methylation of a conserved cysteine residue.</text>
</comment>
<evidence type="ECO:0000256" key="14">
    <source>
        <dbReference type="HAMAP-Rule" id="MF_01849"/>
    </source>
</evidence>
<keyword evidence="8 14" id="KW-0949">S-adenosyl-L-methionine</keyword>
<dbReference type="SUPFAM" id="SSF102114">
    <property type="entry name" value="Radical SAM enzymes"/>
    <property type="match status" value="1"/>
</dbReference>
<keyword evidence="3 14" id="KW-0004">4Fe-4S</keyword>
<sequence>MNKKIALTMSEKDWADWFINNGDKGFRARQIMDWLFLRHCFLPQDFSNIPNKFREKLNDEFDWSVPTIDTILSSDDGSEKILLKLHDGRFSECVLMPSENRVTLCISSQVGCRMACTFCQTGKMGLSRNLAMGEILIQIVIANKRLIERNIHERKVTNIVFMGMGEPLDNYDNVVAACKLMVDPKMFGLSKHKVTVSTSGLLPEIVRLGQDVPVALAISLHSPDEEQRSSMMPINKKYSLAEMKKVLLEYPVQTRHGITFEYVMIKGVNDSMTHAKKLVKFLHGIKAKVNLIPMNPHPGADNMVATDFDRMREFQKYLSDRSIPAPVRYSRGQDVSAACGQLASKRKDELNLPPRTVALARRREYLNAKQDFID</sequence>